<accession>A0A381XWM8</accession>
<evidence type="ECO:0008006" key="2">
    <source>
        <dbReference type="Google" id="ProtNLM"/>
    </source>
</evidence>
<sequence>MLSGCTGEVTEEPVDDIAGCMDETATNYNPDATVSDRSCIYSEDNGSNSNQTTISVPHTDDCDNTNPHHCLLPFPSSAFLVEDSTTVTGYRLNIEGSAIPDSGSAVSEAFPILNYKDGNSPSSQIFTTFERTPDVSGLASQYGIPQSLDADHGTVLLDMDSGEILPHWVEVSARTQEDEPPLVHIRSIRGLEHNTQYAVAFRDLKDQSGSEINPSVAFESLRDGTITDSPDIENRRGGYEVMFDSLDAVGFERGSLQSAWWFHTASTESITGDLITMRDDASARLGPGGIGCNVSSVDDNYWNDDTAFRRIKGTITTPHYVESIYPPTLMRRASDGTPQFTFNDEVVFTLSIPQSAADSGTPVPLVVLGHGFLGNGEGMVSSFRGWANEHGYATIGTDFKGWSSDGDFDAITFGLMNVNYLQHQAERLQQSIINHLSMIRTI</sequence>
<dbReference type="InterPro" id="IPR029058">
    <property type="entry name" value="AB_hydrolase_fold"/>
</dbReference>
<dbReference type="AlphaFoldDB" id="A0A381XWM8"/>
<proteinExistence type="predicted"/>
<gene>
    <name evidence="1" type="ORF">METZ01_LOCUS121451</name>
</gene>
<protein>
    <recommendedName>
        <fullName evidence="2">Bacterial virulence factor lipase N-terminal domain-containing protein</fullName>
    </recommendedName>
</protein>
<dbReference type="SUPFAM" id="SSF53474">
    <property type="entry name" value="alpha/beta-Hydrolases"/>
    <property type="match status" value="1"/>
</dbReference>
<dbReference type="EMBL" id="UINC01016485">
    <property type="protein sequence ID" value="SVA68597.1"/>
    <property type="molecule type" value="Genomic_DNA"/>
</dbReference>
<reference evidence="1" key="1">
    <citation type="submission" date="2018-05" db="EMBL/GenBank/DDBJ databases">
        <authorList>
            <person name="Lanie J.A."/>
            <person name="Ng W.-L."/>
            <person name="Kazmierczak K.M."/>
            <person name="Andrzejewski T.M."/>
            <person name="Davidsen T.M."/>
            <person name="Wayne K.J."/>
            <person name="Tettelin H."/>
            <person name="Glass J.I."/>
            <person name="Rusch D."/>
            <person name="Podicherti R."/>
            <person name="Tsui H.-C.T."/>
            <person name="Winkler M.E."/>
        </authorList>
    </citation>
    <scope>NUCLEOTIDE SEQUENCE</scope>
</reference>
<organism evidence="1">
    <name type="scientific">marine metagenome</name>
    <dbReference type="NCBI Taxonomy" id="408172"/>
    <lineage>
        <taxon>unclassified sequences</taxon>
        <taxon>metagenomes</taxon>
        <taxon>ecological metagenomes</taxon>
    </lineage>
</organism>
<name>A0A381XWM8_9ZZZZ</name>
<dbReference type="Gene3D" id="3.40.50.1820">
    <property type="entry name" value="alpha/beta hydrolase"/>
    <property type="match status" value="1"/>
</dbReference>
<feature type="non-terminal residue" evidence="1">
    <location>
        <position position="442"/>
    </location>
</feature>
<evidence type="ECO:0000313" key="1">
    <source>
        <dbReference type="EMBL" id="SVA68597.1"/>
    </source>
</evidence>